<dbReference type="GO" id="GO:0098855">
    <property type="term" value="C:HCN channel complex"/>
    <property type="evidence" value="ECO:0007669"/>
    <property type="project" value="TreeGrafter"/>
</dbReference>
<sequence length="1021" mass="119367">MQAQYKKELLKKKQKYQYFKELFIEYIINYPVFNPSNNIKLIWDLIANIISITIMFFIPICFLYGKPLSSLLGRQLNIISPILLILDLLIKLNTGFYTQGQMCRSRVKILNNLAAQDASDYRRKILIKLKSFQYDLAIAIRQTWLHSRNIDHSDWTIQYLESYYYATVTMITVGYGDITPQNPQEMIFCVFSMMICCGVFAYSINQVGNIFKQFFHLENDIKQNMKVISNYMKNKKVNQELQYQVKQYLNYYWREESSQDVTQETKIINQLSDGLRETLLMEANKLALIDSPIFRENFSPQIIIKTIPLIKEMRFTPEEIIFDEEKIDFFEGSIYFIEKGRVEICSYYSHPIAKRQQMVNKIIQLKSGDSFGQISFFTGKKRTFSVRSLDFCRLLVIRRQDFIQLLQEYPDDYEKFCMIKDSILQYNDTSIIKSGCYACKSSTHLISECPYIHFLPNKDNIILQENKIVQNRSPFERRKKCSYIDLSELLEGAVEILDNNQDIIMQNYDYNYMIQSNSFHDIEEEGQIDEIEEQIQINSKQATKNNQKNVQNPKIGSLVSIASKFEGEISSQQQQQNMVNIDLKAESFGVPSQLSQNFYNQESQLRINSNLYSNLNNPLYQDSSQNKSSSKQKRGSQISQLTSQNSIKIQNIDEQPQRSSVSLGEQKIHDFQQVNSNSINSNSISQNNQKNYNEEINQFAAIFNKNLKLISNNKQPIQQMSSQNQISLSSSQKIRTTQQIQIPQGLSQYKVIQTSNNVTSEKEIPIQKFIQNIIKIQKNNSLTSNQQKEASKNKHHTINQYEDIKFLIHYLGQLGLNKQENQANNNIELVMENLKNYGVYFPYNNLKNILAQINAQYTMQDRFRNTSISSIHQQQVILAINKVNNNLKQQRRKSIFNQNQLQLFNQITNNSERQKSVSYSCSSKSKKNKLIKIQYTNRTENNFNDQKQDTSKLSNELQLNKSNLHFEVDLNKNHFSEFEEIDKNLAIDLTNITSEHMIPKQTINIFTLNTEILSNYQQSQQ</sequence>
<evidence type="ECO:0000313" key="4">
    <source>
        <dbReference type="EMBL" id="EAS01104.2"/>
    </source>
</evidence>
<gene>
    <name evidence="4" type="ORF">TTHERM_00316570</name>
</gene>
<dbReference type="InterPro" id="IPR000595">
    <property type="entry name" value="cNMP-bd_dom"/>
</dbReference>
<evidence type="ECO:0000256" key="1">
    <source>
        <dbReference type="SAM" id="MobiDB-lite"/>
    </source>
</evidence>
<evidence type="ECO:0000256" key="2">
    <source>
        <dbReference type="SAM" id="Phobius"/>
    </source>
</evidence>
<reference evidence="5" key="1">
    <citation type="journal article" date="2006" name="PLoS Biol.">
        <title>Macronuclear genome sequence of the ciliate Tetrahymena thermophila, a model eukaryote.</title>
        <authorList>
            <person name="Eisen J.A."/>
            <person name="Coyne R.S."/>
            <person name="Wu M."/>
            <person name="Wu D."/>
            <person name="Thiagarajan M."/>
            <person name="Wortman J.R."/>
            <person name="Badger J.H."/>
            <person name="Ren Q."/>
            <person name="Amedeo P."/>
            <person name="Jones K.M."/>
            <person name="Tallon L.J."/>
            <person name="Delcher A.L."/>
            <person name="Salzberg S.L."/>
            <person name="Silva J.C."/>
            <person name="Haas B.J."/>
            <person name="Majoros W.H."/>
            <person name="Farzad M."/>
            <person name="Carlton J.M."/>
            <person name="Smith R.K. Jr."/>
            <person name="Garg J."/>
            <person name="Pearlman R.E."/>
            <person name="Karrer K.M."/>
            <person name="Sun L."/>
            <person name="Manning G."/>
            <person name="Elde N.C."/>
            <person name="Turkewitz A.P."/>
            <person name="Asai D.J."/>
            <person name="Wilkes D.E."/>
            <person name="Wang Y."/>
            <person name="Cai H."/>
            <person name="Collins K."/>
            <person name="Stewart B.A."/>
            <person name="Lee S.R."/>
            <person name="Wilamowska K."/>
            <person name="Weinberg Z."/>
            <person name="Ruzzo W.L."/>
            <person name="Wloga D."/>
            <person name="Gaertig J."/>
            <person name="Frankel J."/>
            <person name="Tsao C.-C."/>
            <person name="Gorovsky M.A."/>
            <person name="Keeling P.J."/>
            <person name="Waller R.F."/>
            <person name="Patron N.J."/>
            <person name="Cherry J.M."/>
            <person name="Stover N.A."/>
            <person name="Krieger C.J."/>
            <person name="del Toro C."/>
            <person name="Ryder H.F."/>
            <person name="Williamson S.C."/>
            <person name="Barbeau R.A."/>
            <person name="Hamilton E.P."/>
            <person name="Orias E."/>
        </authorList>
    </citation>
    <scope>NUCLEOTIDE SEQUENCE [LARGE SCALE GENOMIC DNA]</scope>
    <source>
        <strain evidence="5">SB210</strain>
    </source>
</reference>
<dbReference type="Gene3D" id="2.60.120.10">
    <property type="entry name" value="Jelly Rolls"/>
    <property type="match status" value="1"/>
</dbReference>
<keyword evidence="2" id="KW-0472">Membrane</keyword>
<dbReference type="RefSeq" id="XP_001021349.2">
    <property type="nucleotide sequence ID" value="XM_001021349.2"/>
</dbReference>
<dbReference type="SUPFAM" id="SSF51206">
    <property type="entry name" value="cAMP-binding domain-like"/>
    <property type="match status" value="1"/>
</dbReference>
<dbReference type="PROSITE" id="PS50042">
    <property type="entry name" value="CNMP_BINDING_3"/>
    <property type="match status" value="1"/>
</dbReference>
<dbReference type="CDD" id="cd00038">
    <property type="entry name" value="CAP_ED"/>
    <property type="match status" value="1"/>
</dbReference>
<feature type="transmembrane region" description="Helical" evidence="2">
    <location>
        <begin position="186"/>
        <end position="204"/>
    </location>
</feature>
<dbReference type="GO" id="GO:0035725">
    <property type="term" value="P:sodium ion transmembrane transport"/>
    <property type="evidence" value="ECO:0007669"/>
    <property type="project" value="TreeGrafter"/>
</dbReference>
<dbReference type="Proteomes" id="UP000009168">
    <property type="component" value="Unassembled WGS sequence"/>
</dbReference>
<protein>
    <submittedName>
        <fullName evidence="4">Cyclic nucleotide-binding domain protein</fullName>
    </submittedName>
</protein>
<dbReference type="PANTHER" id="PTHR45689:SF5">
    <property type="entry name" value="I[[H]] CHANNEL, ISOFORM E"/>
    <property type="match status" value="1"/>
</dbReference>
<dbReference type="PANTHER" id="PTHR45689">
    <property type="entry name" value="I[[H]] CHANNEL, ISOFORM E"/>
    <property type="match status" value="1"/>
</dbReference>
<dbReference type="Pfam" id="PF07885">
    <property type="entry name" value="Ion_trans_2"/>
    <property type="match status" value="1"/>
</dbReference>
<keyword evidence="5" id="KW-1185">Reference proteome</keyword>
<dbReference type="InterPro" id="IPR051413">
    <property type="entry name" value="K/Na_HCN_channel"/>
</dbReference>
<accession>I7MG53</accession>
<dbReference type="Gene3D" id="1.10.287.70">
    <property type="match status" value="1"/>
</dbReference>
<name>I7MG53_TETTS</name>
<keyword evidence="2" id="KW-0812">Transmembrane</keyword>
<evidence type="ECO:0000259" key="3">
    <source>
        <dbReference type="PROSITE" id="PS50042"/>
    </source>
</evidence>
<dbReference type="InParanoid" id="I7MG53"/>
<dbReference type="OrthoDB" id="292483at2759"/>
<keyword evidence="2" id="KW-1133">Transmembrane helix</keyword>
<feature type="compositionally biased region" description="Polar residues" evidence="1">
    <location>
        <begin position="641"/>
        <end position="663"/>
    </location>
</feature>
<proteinExistence type="predicted"/>
<feature type="compositionally biased region" description="Low complexity" evidence="1">
    <location>
        <begin position="616"/>
        <end position="640"/>
    </location>
</feature>
<feature type="transmembrane region" description="Helical" evidence="2">
    <location>
        <begin position="45"/>
        <end position="65"/>
    </location>
</feature>
<dbReference type="Pfam" id="PF00027">
    <property type="entry name" value="cNMP_binding"/>
    <property type="match status" value="1"/>
</dbReference>
<dbReference type="EMBL" id="GG662605">
    <property type="protein sequence ID" value="EAS01104.2"/>
    <property type="molecule type" value="Genomic_DNA"/>
</dbReference>
<dbReference type="GeneID" id="7829741"/>
<feature type="domain" description="Cyclic nucleotide-binding" evidence="3">
    <location>
        <begin position="333"/>
        <end position="406"/>
    </location>
</feature>
<organism evidence="4 5">
    <name type="scientific">Tetrahymena thermophila (strain SB210)</name>
    <dbReference type="NCBI Taxonomy" id="312017"/>
    <lineage>
        <taxon>Eukaryota</taxon>
        <taxon>Sar</taxon>
        <taxon>Alveolata</taxon>
        <taxon>Ciliophora</taxon>
        <taxon>Intramacronucleata</taxon>
        <taxon>Oligohymenophorea</taxon>
        <taxon>Hymenostomatida</taxon>
        <taxon>Tetrahymenina</taxon>
        <taxon>Tetrahymenidae</taxon>
        <taxon>Tetrahymena</taxon>
    </lineage>
</organism>
<feature type="region of interest" description="Disordered" evidence="1">
    <location>
        <begin position="616"/>
        <end position="663"/>
    </location>
</feature>
<dbReference type="InterPro" id="IPR013099">
    <property type="entry name" value="K_chnl_dom"/>
</dbReference>
<dbReference type="AlphaFoldDB" id="I7MG53"/>
<dbReference type="GO" id="GO:0003254">
    <property type="term" value="P:regulation of membrane depolarization"/>
    <property type="evidence" value="ECO:0007669"/>
    <property type="project" value="TreeGrafter"/>
</dbReference>
<dbReference type="KEGG" id="tet:TTHERM_00316570"/>
<dbReference type="SUPFAM" id="SSF81324">
    <property type="entry name" value="Voltage-gated potassium channels"/>
    <property type="match status" value="1"/>
</dbReference>
<feature type="transmembrane region" description="Helical" evidence="2">
    <location>
        <begin position="77"/>
        <end position="98"/>
    </location>
</feature>
<evidence type="ECO:0000313" key="5">
    <source>
        <dbReference type="Proteomes" id="UP000009168"/>
    </source>
</evidence>
<dbReference type="GO" id="GO:0005249">
    <property type="term" value="F:voltage-gated potassium channel activity"/>
    <property type="evidence" value="ECO:0007669"/>
    <property type="project" value="TreeGrafter"/>
</dbReference>
<dbReference type="SMART" id="SM00100">
    <property type="entry name" value="cNMP"/>
    <property type="match status" value="1"/>
</dbReference>
<dbReference type="eggNOG" id="KOG0500">
    <property type="taxonomic scope" value="Eukaryota"/>
</dbReference>
<dbReference type="Gene3D" id="1.10.287.630">
    <property type="entry name" value="Helix hairpin bin"/>
    <property type="match status" value="1"/>
</dbReference>
<dbReference type="InterPro" id="IPR014710">
    <property type="entry name" value="RmlC-like_jellyroll"/>
</dbReference>
<dbReference type="InterPro" id="IPR018490">
    <property type="entry name" value="cNMP-bd_dom_sf"/>
</dbReference>